<dbReference type="InterPro" id="IPR011989">
    <property type="entry name" value="ARM-like"/>
</dbReference>
<keyword evidence="6" id="KW-1185">Reference proteome</keyword>
<protein>
    <recommendedName>
        <fullName evidence="4">Ataxin-10 domain-containing protein</fullName>
    </recommendedName>
</protein>
<reference evidence="5 6" key="1">
    <citation type="journal article" date="2024" name="Nat. Commun.">
        <title>Phylogenomics reveals the evolutionary origins of lichenization in chlorophyte algae.</title>
        <authorList>
            <person name="Puginier C."/>
            <person name="Libourel C."/>
            <person name="Otte J."/>
            <person name="Skaloud P."/>
            <person name="Haon M."/>
            <person name="Grisel S."/>
            <person name="Petersen M."/>
            <person name="Berrin J.G."/>
            <person name="Delaux P.M."/>
            <person name="Dal Grande F."/>
            <person name="Keller J."/>
        </authorList>
    </citation>
    <scope>NUCLEOTIDE SEQUENCE [LARGE SCALE GENOMIC DNA]</scope>
    <source>
        <strain evidence="5 6">SAG 216-7</strain>
    </source>
</reference>
<evidence type="ECO:0000259" key="4">
    <source>
        <dbReference type="Pfam" id="PF09759"/>
    </source>
</evidence>
<name>A0ABR2YRC8_9CHLO</name>
<dbReference type="Pfam" id="PF09759">
    <property type="entry name" value="Atx10homo_assoc"/>
    <property type="match status" value="1"/>
</dbReference>
<evidence type="ECO:0000256" key="1">
    <source>
        <dbReference type="ARBA" id="ARBA00022618"/>
    </source>
</evidence>
<dbReference type="InterPro" id="IPR019156">
    <property type="entry name" value="Ataxin-10_domain"/>
</dbReference>
<feature type="region of interest" description="Disordered" evidence="3">
    <location>
        <begin position="238"/>
        <end position="260"/>
    </location>
</feature>
<dbReference type="Gene3D" id="1.25.10.10">
    <property type="entry name" value="Leucine-rich Repeat Variant"/>
    <property type="match status" value="1"/>
</dbReference>
<evidence type="ECO:0000313" key="6">
    <source>
        <dbReference type="Proteomes" id="UP001491310"/>
    </source>
</evidence>
<organism evidence="5 6">
    <name type="scientific">Coccomyxa subellipsoidea</name>
    <dbReference type="NCBI Taxonomy" id="248742"/>
    <lineage>
        <taxon>Eukaryota</taxon>
        <taxon>Viridiplantae</taxon>
        <taxon>Chlorophyta</taxon>
        <taxon>core chlorophytes</taxon>
        <taxon>Trebouxiophyceae</taxon>
        <taxon>Trebouxiophyceae incertae sedis</taxon>
        <taxon>Coccomyxaceae</taxon>
        <taxon>Coccomyxa</taxon>
    </lineage>
</organism>
<dbReference type="EMBL" id="JALJOT010000006">
    <property type="protein sequence ID" value="KAK9909618.1"/>
    <property type="molecule type" value="Genomic_DNA"/>
</dbReference>
<dbReference type="InterPro" id="IPR051374">
    <property type="entry name" value="Ataxin-10/CTR86_families"/>
</dbReference>
<keyword evidence="2" id="KW-0131">Cell cycle</keyword>
<dbReference type="InterPro" id="IPR016024">
    <property type="entry name" value="ARM-type_fold"/>
</dbReference>
<dbReference type="SUPFAM" id="SSF48371">
    <property type="entry name" value="ARM repeat"/>
    <property type="match status" value="1"/>
</dbReference>
<comment type="caution">
    <text evidence="5">The sequence shown here is derived from an EMBL/GenBank/DDBJ whole genome shotgun (WGS) entry which is preliminary data.</text>
</comment>
<accession>A0ABR2YRC8</accession>
<gene>
    <name evidence="5" type="ORF">WJX75_005174</name>
</gene>
<evidence type="ECO:0000256" key="3">
    <source>
        <dbReference type="SAM" id="MobiDB-lite"/>
    </source>
</evidence>
<dbReference type="PANTHER" id="PTHR13255">
    <property type="entry name" value="ATAXIN-10"/>
    <property type="match status" value="1"/>
</dbReference>
<proteinExistence type="predicted"/>
<evidence type="ECO:0000313" key="5">
    <source>
        <dbReference type="EMBL" id="KAK9909618.1"/>
    </source>
</evidence>
<dbReference type="PANTHER" id="PTHR13255:SF0">
    <property type="entry name" value="ATAXIN-10"/>
    <property type="match status" value="1"/>
</dbReference>
<keyword evidence="1" id="KW-0132">Cell division</keyword>
<evidence type="ECO:0000256" key="2">
    <source>
        <dbReference type="ARBA" id="ARBA00023306"/>
    </source>
</evidence>
<sequence>MAMAEEGVPEQVAHLVSDPLQGNTDGTAHLSKVAAQLLANIASEKYAVALCGPGGSVILRRLLAASVREGGDAEVGEQVMELGWLIGHLVYVRGLLPELFGALAEVQSEDNKVGATLDPLQCVLLELLSEEMENGSTRQQLKVSAEGAPEKALRSLVFLITTIRELGYAVAKTGEEAPLEASVLEAAFQVLKDLFALDDGGASKASGRNLGSAMCQQGLVPLLLSFLVALGPIRGRAPRPAGPEAGQASSTQERPMDSSITSTAARFPRLPPYLGFRTDIVAVLAHAAYGRREVQDEILRLGGVHIMLGQCQVDDASPMVREWALWGFDICF</sequence>
<dbReference type="Proteomes" id="UP001491310">
    <property type="component" value="Unassembled WGS sequence"/>
</dbReference>
<feature type="domain" description="Ataxin-10" evidence="4">
    <location>
        <begin position="276"/>
        <end position="326"/>
    </location>
</feature>
<feature type="compositionally biased region" description="Polar residues" evidence="3">
    <location>
        <begin position="247"/>
        <end position="260"/>
    </location>
</feature>